<dbReference type="Proteomes" id="UP000029964">
    <property type="component" value="Unassembled WGS sequence"/>
</dbReference>
<feature type="region of interest" description="Disordered" evidence="10">
    <location>
        <begin position="45"/>
        <end position="124"/>
    </location>
</feature>
<evidence type="ECO:0000256" key="3">
    <source>
        <dbReference type="ARBA" id="ARBA00009666"/>
    </source>
</evidence>
<feature type="compositionally biased region" description="Polar residues" evidence="10">
    <location>
        <begin position="77"/>
        <end position="87"/>
    </location>
</feature>
<evidence type="ECO:0000256" key="5">
    <source>
        <dbReference type="ARBA" id="ARBA00017923"/>
    </source>
</evidence>
<dbReference type="CDD" id="cd00174">
    <property type="entry name" value="SH3"/>
    <property type="match status" value="1"/>
</dbReference>
<comment type="caution">
    <text evidence="12">The sequence shown here is derived from an EMBL/GenBank/DDBJ whole genome shotgun (WGS) entry which is preliminary data.</text>
</comment>
<dbReference type="InterPro" id="IPR001452">
    <property type="entry name" value="SH3_domain"/>
</dbReference>
<comment type="function">
    <text evidence="1">Component of the ESCRT-0 complex which is the sorting receptor for ubiquitinated cargo proteins at the multivesicular body (MVB).</text>
</comment>
<dbReference type="InterPro" id="IPR036028">
    <property type="entry name" value="SH3-like_dom_sf"/>
</dbReference>
<name>A0A086SY55_HAPC1</name>
<evidence type="ECO:0000256" key="4">
    <source>
        <dbReference type="ARBA" id="ARBA00011446"/>
    </source>
</evidence>
<dbReference type="STRING" id="857340.A0A086SY55"/>
<evidence type="ECO:0000256" key="6">
    <source>
        <dbReference type="ARBA" id="ARBA00018978"/>
    </source>
</evidence>
<dbReference type="Pfam" id="PF00018">
    <property type="entry name" value="SH3_1"/>
    <property type="match status" value="1"/>
</dbReference>
<dbReference type="FunFam" id="2.30.30.40:FF:000072">
    <property type="entry name" value="Unconventional Myosin IB"/>
    <property type="match status" value="1"/>
</dbReference>
<evidence type="ECO:0000256" key="7">
    <source>
        <dbReference type="ARBA" id="ARBA00022443"/>
    </source>
</evidence>
<accession>A0A086SY55</accession>
<evidence type="ECO:0000256" key="2">
    <source>
        <dbReference type="ARBA" id="ARBA00004125"/>
    </source>
</evidence>
<feature type="compositionally biased region" description="Low complexity" evidence="10">
    <location>
        <begin position="56"/>
        <end position="69"/>
    </location>
</feature>
<dbReference type="InterPro" id="IPR050670">
    <property type="entry name" value="STAM"/>
</dbReference>
<gene>
    <name evidence="12" type="ORF">ACRE_072310</name>
</gene>
<dbReference type="Gene3D" id="2.30.30.40">
    <property type="entry name" value="SH3 Domains"/>
    <property type="match status" value="1"/>
</dbReference>
<proteinExistence type="inferred from homology"/>
<evidence type="ECO:0000313" key="12">
    <source>
        <dbReference type="EMBL" id="KFH42037.1"/>
    </source>
</evidence>
<keyword evidence="13" id="KW-1185">Reference proteome</keyword>
<comment type="similarity">
    <text evidence="3">Belongs to the STAM family.</text>
</comment>
<dbReference type="OrthoDB" id="6250593at2759"/>
<dbReference type="PANTHER" id="PTHR45929">
    <property type="entry name" value="JAK PATHWAY SIGNAL TRANSDUCTION ADAPTOR MOLECULE"/>
    <property type="match status" value="1"/>
</dbReference>
<evidence type="ECO:0000256" key="10">
    <source>
        <dbReference type="SAM" id="MobiDB-lite"/>
    </source>
</evidence>
<dbReference type="GO" id="GO:0010008">
    <property type="term" value="C:endosome membrane"/>
    <property type="evidence" value="ECO:0007669"/>
    <property type="project" value="UniProtKB-SubCell"/>
</dbReference>
<dbReference type="PROSITE" id="PS50002">
    <property type="entry name" value="SH3"/>
    <property type="match status" value="1"/>
</dbReference>
<dbReference type="HOGENOM" id="CLU_064525_1_0_1"/>
<evidence type="ECO:0000256" key="1">
    <source>
        <dbReference type="ARBA" id="ARBA00002654"/>
    </source>
</evidence>
<evidence type="ECO:0000313" key="13">
    <source>
        <dbReference type="Proteomes" id="UP000029964"/>
    </source>
</evidence>
<feature type="domain" description="SH3" evidence="11">
    <location>
        <begin position="123"/>
        <end position="184"/>
    </location>
</feature>
<dbReference type="SUPFAM" id="SSF50044">
    <property type="entry name" value="SH3-domain"/>
    <property type="match status" value="1"/>
</dbReference>
<feature type="region of interest" description="Disordered" evidence="10">
    <location>
        <begin position="190"/>
        <end position="243"/>
    </location>
</feature>
<feature type="compositionally biased region" description="Pro residues" evidence="10">
    <location>
        <begin position="98"/>
        <end position="116"/>
    </location>
</feature>
<evidence type="ECO:0000256" key="8">
    <source>
        <dbReference type="ARBA" id="ARBA00022753"/>
    </source>
</evidence>
<dbReference type="SMART" id="SM00326">
    <property type="entry name" value="SH3"/>
    <property type="match status" value="1"/>
</dbReference>
<sequence length="270" mass="29354">MVSADRQSIMEANRSLRNIKNELENLLEKGVIDEAVYDNIHSALPDESPLSGPLRTATSSSISTTTHSTPNPRSGVGPTSSPPTNAFANLDVGKSSSPAPPPSYDETPPPGLPSRNPPSSSKPVVAHARALYRYQGSDDRDVSFEKDDKISVHEYMNQDWWMGRNERTGREGIFPRNYVLVEQQEKAPVPQYGYPEQQQQQQQQHYAGGPPQQQNPYDSNVPPMAVAGEGSNGEPSKAQQYGKKFGKKMGNAAIFGAGATIGSNIVNSIF</sequence>
<evidence type="ECO:0000259" key="11">
    <source>
        <dbReference type="PROSITE" id="PS50002"/>
    </source>
</evidence>
<keyword evidence="8" id="KW-0967">Endosome</keyword>
<feature type="compositionally biased region" description="Low complexity" evidence="10">
    <location>
        <begin position="190"/>
        <end position="214"/>
    </location>
</feature>
<protein>
    <recommendedName>
        <fullName evidence="5">Class E vacuolar protein-sorting machinery protein HSE1</fullName>
    </recommendedName>
    <alternativeName>
        <fullName evidence="6">Class E vacuolar protein-sorting machinery protein hse1</fullName>
    </alternativeName>
</protein>
<evidence type="ECO:0000256" key="9">
    <source>
        <dbReference type="PROSITE-ProRule" id="PRU00192"/>
    </source>
</evidence>
<dbReference type="AlphaFoldDB" id="A0A086SY55"/>
<dbReference type="PANTHER" id="PTHR45929:SF7">
    <property type="entry name" value="LAS SEVENTEEN-BINDING PROTEIN 1"/>
    <property type="match status" value="1"/>
</dbReference>
<comment type="subcellular location">
    <subcellularLocation>
        <location evidence="2">Endosome membrane</location>
        <topology evidence="2">Peripheral membrane protein</topology>
        <orientation evidence="2">Cytoplasmic side</orientation>
    </subcellularLocation>
</comment>
<dbReference type="EMBL" id="JPKY01000106">
    <property type="protein sequence ID" value="KFH42037.1"/>
    <property type="molecule type" value="Genomic_DNA"/>
</dbReference>
<comment type="subunit">
    <text evidence="4">Component of the ESCRT-0 complex composed of HSE1 and VPS27.</text>
</comment>
<keyword evidence="7 9" id="KW-0728">SH3 domain</keyword>
<dbReference type="PRINTS" id="PR00452">
    <property type="entry name" value="SH3DOMAIN"/>
</dbReference>
<organism evidence="12 13">
    <name type="scientific">Hapsidospora chrysogenum (strain ATCC 11550 / CBS 779.69 / DSM 880 / IAM 14645 / JCM 23072 / IMI 49137)</name>
    <name type="common">Acremonium chrysogenum</name>
    <dbReference type="NCBI Taxonomy" id="857340"/>
    <lineage>
        <taxon>Eukaryota</taxon>
        <taxon>Fungi</taxon>
        <taxon>Dikarya</taxon>
        <taxon>Ascomycota</taxon>
        <taxon>Pezizomycotina</taxon>
        <taxon>Sordariomycetes</taxon>
        <taxon>Hypocreomycetidae</taxon>
        <taxon>Hypocreales</taxon>
        <taxon>Bionectriaceae</taxon>
        <taxon>Hapsidospora</taxon>
    </lineage>
</organism>
<reference evidence="13" key="1">
    <citation type="journal article" date="2014" name="Genome Announc.">
        <title>Genome sequence and annotation of Acremonium chrysogenum, producer of the beta-lactam antibiotic cephalosporin C.</title>
        <authorList>
            <person name="Terfehr D."/>
            <person name="Dahlmann T.A."/>
            <person name="Specht T."/>
            <person name="Zadra I."/>
            <person name="Kuernsteiner H."/>
            <person name="Kueck U."/>
        </authorList>
    </citation>
    <scope>NUCLEOTIDE SEQUENCE [LARGE SCALE GENOMIC DNA]</scope>
    <source>
        <strain evidence="13">ATCC 11550 / CBS 779.69 / DSM 880 / IAM 14645 / JCM 23072 / IMI 49137</strain>
    </source>
</reference>